<organism evidence="1 2">
    <name type="scientific">Saccharopolyspora endophytica</name>
    <dbReference type="NCBI Taxonomy" id="543886"/>
    <lineage>
        <taxon>Bacteria</taxon>
        <taxon>Bacillati</taxon>
        <taxon>Actinomycetota</taxon>
        <taxon>Actinomycetes</taxon>
        <taxon>Pseudonocardiales</taxon>
        <taxon>Pseudonocardiaceae</taxon>
        <taxon>Saccharopolyspora</taxon>
    </lineage>
</organism>
<name>A0ABS5D9P3_9PSEU</name>
<evidence type="ECO:0000313" key="2">
    <source>
        <dbReference type="Proteomes" id="UP000674084"/>
    </source>
</evidence>
<keyword evidence="2" id="KW-1185">Reference proteome</keyword>
<dbReference type="Proteomes" id="UP000674084">
    <property type="component" value="Unassembled WGS sequence"/>
</dbReference>
<evidence type="ECO:0000313" key="1">
    <source>
        <dbReference type="EMBL" id="MBQ0923019.1"/>
    </source>
</evidence>
<comment type="caution">
    <text evidence="1">The sequence shown here is derived from an EMBL/GenBank/DDBJ whole genome shotgun (WGS) entry which is preliminary data.</text>
</comment>
<dbReference type="EMBL" id="JAGPXE010000001">
    <property type="protein sequence ID" value="MBQ0923019.1"/>
    <property type="molecule type" value="Genomic_DNA"/>
</dbReference>
<proteinExistence type="predicted"/>
<accession>A0ABS5D9P3</accession>
<sequence>MQYPAGPNSLQVHRFSTDADLAVNTHELADAPEIGGLMRAAGFNPGPNPGHWLAMNDVSVDLMVVPNQAGTTKASARAARIAPHEKLTARIAPGLEPALLDNEIVTIAGLEPGETRTCDLRVAGPAALLTAKAIKIGERLGQAGRQPDRLKEKVALDVFRVLQAVEVPDLVRGFAKHREDDHAASATDQALSLFHDHGATPQGLLAQLAATASQGDPVVAPAFAALVNDLLTAANSHSPT</sequence>
<reference evidence="1 2" key="1">
    <citation type="submission" date="2021-04" db="EMBL/GenBank/DDBJ databases">
        <title>Whole-genome sequencing of Saccharopolyspora endophytica KCTC 19397.</title>
        <authorList>
            <person name="Ay H."/>
            <person name="Saygin H."/>
            <person name="Sahin N."/>
        </authorList>
    </citation>
    <scope>NUCLEOTIDE SEQUENCE [LARGE SCALE GENOMIC DNA]</scope>
    <source>
        <strain evidence="1 2">KCTC 19397</strain>
    </source>
</reference>
<dbReference type="RefSeq" id="WP_210968495.1">
    <property type="nucleotide sequence ID" value="NZ_JAGPXE010000001.1"/>
</dbReference>
<gene>
    <name evidence="1" type="ORF">KBO27_03625</name>
</gene>
<protein>
    <submittedName>
        <fullName evidence="1">Uncharacterized protein</fullName>
    </submittedName>
</protein>